<keyword evidence="3" id="KW-1185">Reference proteome</keyword>
<keyword evidence="1" id="KW-0472">Membrane</keyword>
<feature type="transmembrane region" description="Helical" evidence="1">
    <location>
        <begin position="47"/>
        <end position="68"/>
    </location>
</feature>
<keyword evidence="1" id="KW-1133">Transmembrane helix</keyword>
<dbReference type="AlphaFoldDB" id="A0A7M4DL97"/>
<protein>
    <submittedName>
        <fullName evidence="2">Uncharacterized protein</fullName>
    </submittedName>
</protein>
<reference evidence="2 3" key="1">
    <citation type="submission" date="2019-11" db="EMBL/GenBank/DDBJ databases">
        <authorList>
            <person name="Criscuolo A."/>
        </authorList>
    </citation>
    <scope>NUCLEOTIDE SEQUENCE [LARGE SCALE GENOMIC DNA]</scope>
    <source>
        <strain evidence="2">CIP111667</strain>
    </source>
</reference>
<dbReference type="Proteomes" id="UP000419743">
    <property type="component" value="Unassembled WGS sequence"/>
</dbReference>
<sequence length="212" mass="22042">MPDAPPDPGNYAVSAPWQGASGQSFGQSSGGYVGGFVGTPSRGRGRAVLIVIGIVLVIAAIGFAAWRLSRPPANNDGRAIDNVEVTPNNGGAYVVTVPGGLADPEDVEFRVIDPGAGDPVGADDDVTISTDYSGWYDQIEITLNPTETLSYGAEVTMPRDDLIDAVGDDVPDLREGMILLVAAPEAYFVNVAPQLEVNSSSAQLVLILIVES</sequence>
<keyword evidence="1" id="KW-0812">Transmembrane</keyword>
<proteinExistence type="predicted"/>
<evidence type="ECO:0000313" key="3">
    <source>
        <dbReference type="Proteomes" id="UP000419743"/>
    </source>
</evidence>
<organism evidence="2 3">
    <name type="scientific">Occultella aeris</name>
    <dbReference type="NCBI Taxonomy" id="2761496"/>
    <lineage>
        <taxon>Bacteria</taxon>
        <taxon>Bacillati</taxon>
        <taxon>Actinomycetota</taxon>
        <taxon>Actinomycetes</taxon>
        <taxon>Micrococcales</taxon>
        <taxon>Ruaniaceae</taxon>
        <taxon>Occultella</taxon>
    </lineage>
</organism>
<accession>A0A7M4DL97</accession>
<evidence type="ECO:0000313" key="2">
    <source>
        <dbReference type="EMBL" id="VZO38027.1"/>
    </source>
</evidence>
<comment type="caution">
    <text evidence="2">The sequence shown here is derived from an EMBL/GenBank/DDBJ whole genome shotgun (WGS) entry which is preliminary data.</text>
</comment>
<gene>
    <name evidence="2" type="ORF">HALOF300_02914</name>
</gene>
<name>A0A7M4DL97_9MICO</name>
<dbReference type="EMBL" id="CACRYJ010000043">
    <property type="protein sequence ID" value="VZO38027.1"/>
    <property type="molecule type" value="Genomic_DNA"/>
</dbReference>
<evidence type="ECO:0000256" key="1">
    <source>
        <dbReference type="SAM" id="Phobius"/>
    </source>
</evidence>